<dbReference type="HOGENOM" id="CLU_1626852_0_0_1"/>
<feature type="region of interest" description="Disordered" evidence="1">
    <location>
        <begin position="146"/>
        <end position="166"/>
    </location>
</feature>
<dbReference type="GeneID" id="27693806"/>
<evidence type="ECO:0000256" key="1">
    <source>
        <dbReference type="SAM" id="MobiDB-lite"/>
    </source>
</evidence>
<feature type="compositionally biased region" description="Polar residues" evidence="1">
    <location>
        <begin position="149"/>
        <end position="166"/>
    </location>
</feature>
<evidence type="ECO:0000313" key="2">
    <source>
        <dbReference type="EMBL" id="KIW99215.1"/>
    </source>
</evidence>
<dbReference type="EMBL" id="KN846980">
    <property type="protein sequence ID" value="KIW99215.1"/>
    <property type="molecule type" value="Genomic_DNA"/>
</dbReference>
<sequence>MGGETTTDKGLCEIIVEREDQYPVTKLAKKDWQTREHSEITEACVKSLGFSLYDQNGEKRKTLRLVWGPTQRAKSLEDDFLIVPTGDHEIVLGLEAFDRLHSACNPGSYPGFMKKVPKEILARRESEKKIRHEQEIKAEVKEWRELLQKDQSSPSTQATQAPASRL</sequence>
<gene>
    <name evidence="2" type="ORF">Z519_00878</name>
</gene>
<dbReference type="VEuPathDB" id="FungiDB:Z519_00878"/>
<organism evidence="2 3">
    <name type="scientific">Cladophialophora bantiana (strain ATCC 10958 / CBS 173.52 / CDC B-1940 / NIH 8579)</name>
    <name type="common">Xylohypha bantiana</name>
    <dbReference type="NCBI Taxonomy" id="1442370"/>
    <lineage>
        <taxon>Eukaryota</taxon>
        <taxon>Fungi</taxon>
        <taxon>Dikarya</taxon>
        <taxon>Ascomycota</taxon>
        <taxon>Pezizomycotina</taxon>
        <taxon>Eurotiomycetes</taxon>
        <taxon>Chaetothyriomycetidae</taxon>
        <taxon>Chaetothyriales</taxon>
        <taxon>Herpotrichiellaceae</taxon>
        <taxon>Cladophialophora</taxon>
    </lineage>
</organism>
<proteinExistence type="predicted"/>
<evidence type="ECO:0000313" key="3">
    <source>
        <dbReference type="Proteomes" id="UP000053789"/>
    </source>
</evidence>
<reference evidence="2" key="1">
    <citation type="submission" date="2015-01" db="EMBL/GenBank/DDBJ databases">
        <title>The Genome Sequence of Cladophialophora bantiana CBS 173.52.</title>
        <authorList>
            <consortium name="The Broad Institute Genomics Platform"/>
            <person name="Cuomo C."/>
            <person name="de Hoog S."/>
            <person name="Gorbushina A."/>
            <person name="Stielow B."/>
            <person name="Teixiera M."/>
            <person name="Abouelleil A."/>
            <person name="Chapman S.B."/>
            <person name="Priest M."/>
            <person name="Young S.K."/>
            <person name="Wortman J."/>
            <person name="Nusbaum C."/>
            <person name="Birren B."/>
        </authorList>
    </citation>
    <scope>NUCLEOTIDE SEQUENCE [LARGE SCALE GENOMIC DNA]</scope>
    <source>
        <strain evidence="2">CBS 173.52</strain>
    </source>
</reference>
<keyword evidence="3" id="KW-1185">Reference proteome</keyword>
<accession>A0A0D2I7H7</accession>
<name>A0A0D2I7H7_CLAB1</name>
<dbReference type="AlphaFoldDB" id="A0A0D2I7H7"/>
<protein>
    <submittedName>
        <fullName evidence="2">Uncharacterized protein</fullName>
    </submittedName>
</protein>
<dbReference type="OrthoDB" id="4132298at2759"/>
<dbReference type="RefSeq" id="XP_016625884.1">
    <property type="nucleotide sequence ID" value="XM_016758635.1"/>
</dbReference>
<dbReference type="Proteomes" id="UP000053789">
    <property type="component" value="Unassembled WGS sequence"/>
</dbReference>